<dbReference type="Pfam" id="PF23106">
    <property type="entry name" value="EGF_Teneurin"/>
    <property type="match status" value="1"/>
</dbReference>
<organism evidence="4 7">
    <name type="scientific">Cafeteria roenbergensis</name>
    <name type="common">Marine flagellate</name>
    <dbReference type="NCBI Taxonomy" id="33653"/>
    <lineage>
        <taxon>Eukaryota</taxon>
        <taxon>Sar</taxon>
        <taxon>Stramenopiles</taxon>
        <taxon>Bigyra</taxon>
        <taxon>Opalozoa</taxon>
        <taxon>Bicosoecida</taxon>
        <taxon>Cafeteriaceae</taxon>
        <taxon>Cafeteria</taxon>
    </lineage>
</organism>
<sequence length="307" mass="32352">MLRAGWTGPDCSQRLCPHGISFANVQTNRQGLLGEDAGRVHLLKAGSTSKPVLKVVMPLRLGIDRDISVEVEVVDVTGVGQGLLRYRVPGIVGDMQQLHAFDKPSGALMSPGNALEVVAAFHTRQQRTGVLVHVDGDAVTVKDDMAPGDLYFFNLTANMGGHYIPGLHGTMHQPVECSGAGRCIRSTGRCECAPGFTGDACARIACSKGCSGHGVCQATRKLLEDAGLSYNDAFDSSMMMSCVCDSGYRGFDCAMRECPSGPDPLGGPGGAEGRDCSGRGVCDYTNGVCQCAAGFFGSRCESRTNYV</sequence>
<evidence type="ECO:0000256" key="2">
    <source>
        <dbReference type="PROSITE-ProRule" id="PRU00076"/>
    </source>
</evidence>
<dbReference type="Proteomes" id="UP000324907">
    <property type="component" value="Unassembled WGS sequence"/>
</dbReference>
<protein>
    <recommendedName>
        <fullName evidence="3">EGF-like domain-containing protein</fullName>
    </recommendedName>
</protein>
<dbReference type="InterPro" id="IPR050906">
    <property type="entry name" value="Notch_signaling"/>
</dbReference>
<comment type="caution">
    <text evidence="4">The sequence shown here is derived from an EMBL/GenBank/DDBJ whole genome shotgun (WGS) entry which is preliminary data.</text>
</comment>
<evidence type="ECO:0000313" key="5">
    <source>
        <dbReference type="EMBL" id="KAA0166915.1"/>
    </source>
</evidence>
<dbReference type="PROSITE" id="PS50026">
    <property type="entry name" value="EGF_3"/>
    <property type="match status" value="2"/>
</dbReference>
<evidence type="ECO:0000313" key="6">
    <source>
        <dbReference type="Proteomes" id="UP000324907"/>
    </source>
</evidence>
<dbReference type="AlphaFoldDB" id="A0A5A8D6J0"/>
<keyword evidence="2" id="KW-0245">EGF-like domain</keyword>
<evidence type="ECO:0000313" key="4">
    <source>
        <dbReference type="EMBL" id="KAA0160237.1"/>
    </source>
</evidence>
<feature type="disulfide bond" evidence="2">
    <location>
        <begin position="192"/>
        <end position="201"/>
    </location>
</feature>
<name>A0A5A8D6J0_CAFRO</name>
<evidence type="ECO:0000313" key="7">
    <source>
        <dbReference type="Proteomes" id="UP000325113"/>
    </source>
</evidence>
<reference evidence="6 7" key="1">
    <citation type="submission" date="2019-07" db="EMBL/GenBank/DDBJ databases">
        <title>Genomes of Cafeteria roenbergensis.</title>
        <authorList>
            <person name="Fischer M.G."/>
            <person name="Hackl T."/>
            <person name="Roman M."/>
        </authorList>
    </citation>
    <scope>NUCLEOTIDE SEQUENCE [LARGE SCALE GENOMIC DNA]</scope>
    <source>
        <strain evidence="4 7">Cflag</strain>
        <strain evidence="5 6">RCC970-E3</strain>
    </source>
</reference>
<dbReference type="PRINTS" id="PR00011">
    <property type="entry name" value="EGFLAMININ"/>
</dbReference>
<gene>
    <name evidence="5" type="ORF">FNF28_02987</name>
    <name evidence="4" type="ORF">FNF31_04403</name>
</gene>
<keyword evidence="1 2" id="KW-1015">Disulfide bond</keyword>
<dbReference type="InterPro" id="IPR000742">
    <property type="entry name" value="EGF"/>
</dbReference>
<dbReference type="Gene3D" id="2.60.120.260">
    <property type="entry name" value="Galactose-binding domain-like"/>
    <property type="match status" value="1"/>
</dbReference>
<dbReference type="PROSITE" id="PS01186">
    <property type="entry name" value="EGF_2"/>
    <property type="match status" value="2"/>
</dbReference>
<proteinExistence type="predicted"/>
<dbReference type="PANTHER" id="PTHR24044:SF420">
    <property type="entry name" value="DELTA AND NOTCH-LIKE EPIDERMAL GROWTH FACTOR-RELATED RECEPTOR ISOFORM X1"/>
    <property type="match status" value="1"/>
</dbReference>
<dbReference type="Proteomes" id="UP000325113">
    <property type="component" value="Unassembled WGS sequence"/>
</dbReference>
<evidence type="ECO:0000259" key="3">
    <source>
        <dbReference type="PROSITE" id="PS50026"/>
    </source>
</evidence>
<evidence type="ECO:0000256" key="1">
    <source>
        <dbReference type="ARBA" id="ARBA00023157"/>
    </source>
</evidence>
<dbReference type="EMBL" id="VLTM01000046">
    <property type="protein sequence ID" value="KAA0160237.1"/>
    <property type="molecule type" value="Genomic_DNA"/>
</dbReference>
<accession>A0A5A8D6J0</accession>
<dbReference type="Pfam" id="PF07974">
    <property type="entry name" value="EGF_2"/>
    <property type="match status" value="1"/>
</dbReference>
<dbReference type="Gene3D" id="2.10.25.10">
    <property type="entry name" value="Laminin"/>
    <property type="match status" value="2"/>
</dbReference>
<feature type="domain" description="EGF-like" evidence="3">
    <location>
        <begin position="267"/>
        <end position="301"/>
    </location>
</feature>
<dbReference type="GO" id="GO:0005112">
    <property type="term" value="F:Notch binding"/>
    <property type="evidence" value="ECO:0007669"/>
    <property type="project" value="TreeGrafter"/>
</dbReference>
<dbReference type="InterPro" id="IPR013111">
    <property type="entry name" value="EGF_extracell"/>
</dbReference>
<comment type="caution">
    <text evidence="2">Lacks conserved residue(s) required for the propagation of feature annotation.</text>
</comment>
<dbReference type="EMBL" id="VLTL01000037">
    <property type="protein sequence ID" value="KAA0166915.1"/>
    <property type="molecule type" value="Genomic_DNA"/>
</dbReference>
<feature type="disulfide bond" evidence="2">
    <location>
        <begin position="291"/>
        <end position="300"/>
    </location>
</feature>
<dbReference type="PANTHER" id="PTHR24044">
    <property type="entry name" value="NOTCH LIGAND FAMILY MEMBER"/>
    <property type="match status" value="1"/>
</dbReference>
<dbReference type="PROSITE" id="PS00022">
    <property type="entry name" value="EGF_1"/>
    <property type="match status" value="2"/>
</dbReference>
<feature type="domain" description="EGF-like" evidence="3">
    <location>
        <begin position="168"/>
        <end position="202"/>
    </location>
</feature>
<dbReference type="SMART" id="SM00181">
    <property type="entry name" value="EGF"/>
    <property type="match status" value="3"/>
</dbReference>